<dbReference type="InterPro" id="IPR018004">
    <property type="entry name" value="KilA/APSES_HTH"/>
</dbReference>
<dbReference type="eggNOG" id="ENOG502Z7N4">
    <property type="taxonomic scope" value="Bacteria"/>
</dbReference>
<name>R9GS60_9SPHI</name>
<proteinExistence type="predicted"/>
<dbReference type="OrthoDB" id="9810290at2"/>
<gene>
    <name evidence="3" type="ORF">ADIARSV_2389</name>
</gene>
<evidence type="ECO:0000256" key="1">
    <source>
        <dbReference type="SAM" id="MobiDB-lite"/>
    </source>
</evidence>
<evidence type="ECO:0000313" key="4">
    <source>
        <dbReference type="Proteomes" id="UP000014174"/>
    </source>
</evidence>
<dbReference type="EMBL" id="AQPN01000085">
    <property type="protein sequence ID" value="EOR94400.1"/>
    <property type="molecule type" value="Genomic_DNA"/>
</dbReference>
<organism evidence="3 4">
    <name type="scientific">Arcticibacter svalbardensis MN12-7</name>
    <dbReference type="NCBI Taxonomy" id="1150600"/>
    <lineage>
        <taxon>Bacteria</taxon>
        <taxon>Pseudomonadati</taxon>
        <taxon>Bacteroidota</taxon>
        <taxon>Sphingobacteriia</taxon>
        <taxon>Sphingobacteriales</taxon>
        <taxon>Sphingobacteriaceae</taxon>
        <taxon>Arcticibacter</taxon>
    </lineage>
</organism>
<protein>
    <recommendedName>
        <fullName evidence="2">KilA-N domain-containing protein</fullName>
    </recommendedName>
</protein>
<sequence length="317" mass="36448">MSKNSIMTVQGTDISITTINENDYICLTDMVKAKEDDSRAADVIKNWIRTRSTLGFLGVWESIYNPDFKVVEFDHFKSEAGLPTFTMSVSNWVAKTNAIGIFSKAGKYGGTYAHKDIAFEFGGAISPMFKLYVLKEYQRLKEIESNLYGLEWNVKRILSKANYHIHTNAIKNHIVPHTRYSQAKKWLLYADEADLLNLVLFRCTAKEWRDANPQRHLNGENIRDIASINELTLMSNLESLNSILIKNGLSKKDRFKILNETAKEQKETLDRIDYIKTIKKETESTFIDKQKESPVTDFNNTLKGMHSIPHPKKKKDK</sequence>
<dbReference type="Pfam" id="PF04383">
    <property type="entry name" value="KilA-N"/>
    <property type="match status" value="1"/>
</dbReference>
<feature type="domain" description="KilA-N" evidence="2">
    <location>
        <begin position="5"/>
        <end position="140"/>
    </location>
</feature>
<dbReference type="SMART" id="SM01252">
    <property type="entry name" value="KilA-N"/>
    <property type="match status" value="1"/>
</dbReference>
<evidence type="ECO:0000259" key="2">
    <source>
        <dbReference type="PROSITE" id="PS51301"/>
    </source>
</evidence>
<feature type="region of interest" description="Disordered" evidence="1">
    <location>
        <begin position="297"/>
        <end position="317"/>
    </location>
</feature>
<comment type="caution">
    <text evidence="3">The sequence shown here is derived from an EMBL/GenBank/DDBJ whole genome shotgun (WGS) entry which is preliminary data.</text>
</comment>
<dbReference type="RefSeq" id="WP_016195620.1">
    <property type="nucleotide sequence ID" value="NZ_AQPN01000085.1"/>
</dbReference>
<reference evidence="3 4" key="1">
    <citation type="journal article" date="2013" name="Genome Announc.">
        <title>Draft Genome Sequence of Arcticibacter svalbardensis Strain MN12-7T, a Member of the Family Sphingobacteriaceae Isolated from an Arctic Soil Sample.</title>
        <authorList>
            <person name="Shivaji S."/>
            <person name="Ara S."/>
            <person name="Prasad S."/>
            <person name="Manasa B.P."/>
            <person name="Begum Z."/>
            <person name="Singh A."/>
            <person name="Kumar Pinnaka A."/>
        </authorList>
    </citation>
    <scope>NUCLEOTIDE SEQUENCE [LARGE SCALE GENOMIC DNA]</scope>
    <source>
        <strain evidence="3 4">MN12-7</strain>
    </source>
</reference>
<dbReference type="PATRIC" id="fig|1150600.3.peg.2363"/>
<dbReference type="AlphaFoldDB" id="R9GS60"/>
<keyword evidence="4" id="KW-1185">Reference proteome</keyword>
<dbReference type="InterPro" id="IPR017880">
    <property type="entry name" value="KilA_N"/>
</dbReference>
<dbReference type="Proteomes" id="UP000014174">
    <property type="component" value="Unassembled WGS sequence"/>
</dbReference>
<evidence type="ECO:0000313" key="3">
    <source>
        <dbReference type="EMBL" id="EOR94400.1"/>
    </source>
</evidence>
<dbReference type="PROSITE" id="PS51301">
    <property type="entry name" value="KILA_N"/>
    <property type="match status" value="1"/>
</dbReference>
<accession>R9GS60</accession>